<gene>
    <name evidence="1" type="ORF">Daus18300_009361</name>
</gene>
<keyword evidence="2" id="KW-1185">Reference proteome</keyword>
<sequence length="212" mass="24348">MATALSPERDEARETLLSVLCTKDNWTPQETALYTSIAFREDGVGFLKFSNDQPGALLACEFSWEFGEPTTSQMLVNTRQKDLEDSLRTRQLGRFRIDITLRDCQPREEFGCSKEMDIKEAISRRLKETAFEEESFFVRLEVGNFSPDSDTSLPGSEQYGRTRWGLRLAFDRSPAPSREKWHDGFQGMLEAMNLESETNWFSRKLDGSWTGT</sequence>
<organism evidence="1 2">
    <name type="scientific">Diaporthe australafricana</name>
    <dbReference type="NCBI Taxonomy" id="127596"/>
    <lineage>
        <taxon>Eukaryota</taxon>
        <taxon>Fungi</taxon>
        <taxon>Dikarya</taxon>
        <taxon>Ascomycota</taxon>
        <taxon>Pezizomycotina</taxon>
        <taxon>Sordariomycetes</taxon>
        <taxon>Sordariomycetidae</taxon>
        <taxon>Diaporthales</taxon>
        <taxon>Diaporthaceae</taxon>
        <taxon>Diaporthe</taxon>
    </lineage>
</organism>
<proteinExistence type="predicted"/>
<dbReference type="EMBL" id="JAWRVE010000094">
    <property type="protein sequence ID" value="KAL1860306.1"/>
    <property type="molecule type" value="Genomic_DNA"/>
</dbReference>
<evidence type="ECO:0000313" key="2">
    <source>
        <dbReference type="Proteomes" id="UP001583177"/>
    </source>
</evidence>
<name>A0ABR3WEY9_9PEZI</name>
<comment type="caution">
    <text evidence="1">The sequence shown here is derived from an EMBL/GenBank/DDBJ whole genome shotgun (WGS) entry which is preliminary data.</text>
</comment>
<dbReference type="Proteomes" id="UP001583177">
    <property type="component" value="Unassembled WGS sequence"/>
</dbReference>
<protein>
    <submittedName>
        <fullName evidence="1">Uncharacterized protein</fullName>
    </submittedName>
</protein>
<reference evidence="1 2" key="1">
    <citation type="journal article" date="2024" name="IMA Fungus">
        <title>IMA Genome - F19 : A genome assembly and annotation guide to empower mycologists, including annotated draft genome sequences of Ceratocystis pirilliformis, Diaporthe australafricana, Fusarium ophioides, Paecilomyces lecythidis, and Sporothrix stenoceras.</title>
        <authorList>
            <person name="Aylward J."/>
            <person name="Wilson A.M."/>
            <person name="Visagie C.M."/>
            <person name="Spraker J."/>
            <person name="Barnes I."/>
            <person name="Buitendag C."/>
            <person name="Ceriani C."/>
            <person name="Del Mar Angel L."/>
            <person name="du Plessis D."/>
            <person name="Fuchs T."/>
            <person name="Gasser K."/>
            <person name="Kramer D."/>
            <person name="Li W."/>
            <person name="Munsamy K."/>
            <person name="Piso A."/>
            <person name="Price J.L."/>
            <person name="Sonnekus B."/>
            <person name="Thomas C."/>
            <person name="van der Nest A."/>
            <person name="van Dijk A."/>
            <person name="van Heerden A."/>
            <person name="van Vuuren N."/>
            <person name="Yilmaz N."/>
            <person name="Duong T.A."/>
            <person name="van der Merwe N.A."/>
            <person name="Wingfield M.J."/>
            <person name="Wingfield B.D."/>
        </authorList>
    </citation>
    <scope>NUCLEOTIDE SEQUENCE [LARGE SCALE GENOMIC DNA]</scope>
    <source>
        <strain evidence="1 2">CMW 18300</strain>
    </source>
</reference>
<evidence type="ECO:0000313" key="1">
    <source>
        <dbReference type="EMBL" id="KAL1860306.1"/>
    </source>
</evidence>
<accession>A0ABR3WEY9</accession>